<accession>A0A9P0MQX0</accession>
<reference evidence="7" key="1">
    <citation type="submission" date="2022-01" db="EMBL/GenBank/DDBJ databases">
        <authorList>
            <person name="King R."/>
        </authorList>
    </citation>
    <scope>NUCLEOTIDE SEQUENCE</scope>
</reference>
<dbReference type="Gene3D" id="3.80.10.10">
    <property type="entry name" value="Ribonuclease Inhibitor"/>
    <property type="match status" value="2"/>
</dbReference>
<feature type="compositionally biased region" description="Polar residues" evidence="5">
    <location>
        <begin position="514"/>
        <end position="530"/>
    </location>
</feature>
<dbReference type="AlphaFoldDB" id="A0A9P0MQX0"/>
<protein>
    <recommendedName>
        <fullName evidence="6">STK11-interacting protein C-terminal PH domain-containing protein</fullName>
    </recommendedName>
</protein>
<dbReference type="EMBL" id="OV725080">
    <property type="protein sequence ID" value="CAH1399761.1"/>
    <property type="molecule type" value="Genomic_DNA"/>
</dbReference>
<feature type="compositionally biased region" description="Polar residues" evidence="5">
    <location>
        <begin position="327"/>
        <end position="339"/>
    </location>
</feature>
<dbReference type="PANTHER" id="PTHR15454">
    <property type="entry name" value="NISCHARIN RELATED"/>
    <property type="match status" value="1"/>
</dbReference>
<evidence type="ECO:0000256" key="1">
    <source>
        <dbReference type="ARBA" id="ARBA00004496"/>
    </source>
</evidence>
<feature type="region of interest" description="Disordered" evidence="5">
    <location>
        <begin position="327"/>
        <end position="358"/>
    </location>
</feature>
<evidence type="ECO:0000256" key="3">
    <source>
        <dbReference type="ARBA" id="ARBA00022614"/>
    </source>
</evidence>
<evidence type="ECO:0000256" key="4">
    <source>
        <dbReference type="ARBA" id="ARBA00022737"/>
    </source>
</evidence>
<comment type="subcellular location">
    <subcellularLocation>
        <location evidence="1">Cytoplasm</location>
    </subcellularLocation>
</comment>
<feature type="compositionally biased region" description="Basic residues" evidence="5">
    <location>
        <begin position="349"/>
        <end position="358"/>
    </location>
</feature>
<dbReference type="SUPFAM" id="SSF52075">
    <property type="entry name" value="Outer arm dynein light chain 1"/>
    <property type="match status" value="1"/>
</dbReference>
<feature type="compositionally biased region" description="Polar residues" evidence="5">
    <location>
        <begin position="539"/>
        <end position="559"/>
    </location>
</feature>
<evidence type="ECO:0000256" key="2">
    <source>
        <dbReference type="ARBA" id="ARBA00022490"/>
    </source>
</evidence>
<dbReference type="Proteomes" id="UP001152798">
    <property type="component" value="Chromosome 4"/>
</dbReference>
<feature type="compositionally biased region" description="Acidic residues" evidence="5">
    <location>
        <begin position="862"/>
        <end position="872"/>
    </location>
</feature>
<feature type="region of interest" description="Disordered" evidence="5">
    <location>
        <begin position="717"/>
        <end position="741"/>
    </location>
</feature>
<keyword evidence="2" id="KW-0963">Cytoplasm</keyword>
<dbReference type="SMART" id="SM00365">
    <property type="entry name" value="LRR_SD22"/>
    <property type="match status" value="3"/>
</dbReference>
<dbReference type="InterPro" id="IPR057676">
    <property type="entry name" value="PH_S11IP_C"/>
</dbReference>
<dbReference type="InterPro" id="IPR032675">
    <property type="entry name" value="LRR_dom_sf"/>
</dbReference>
<dbReference type="PANTHER" id="PTHR15454:SF69">
    <property type="entry name" value="SERINE_THREONINE-PROTEIN KINASE 11-INTERACTING PROTEIN"/>
    <property type="match status" value="1"/>
</dbReference>
<evidence type="ECO:0000256" key="5">
    <source>
        <dbReference type="SAM" id="MobiDB-lite"/>
    </source>
</evidence>
<feature type="compositionally biased region" description="Low complexity" evidence="5">
    <location>
        <begin position="726"/>
        <end position="738"/>
    </location>
</feature>
<evidence type="ECO:0000259" key="6">
    <source>
        <dbReference type="Pfam" id="PF25624"/>
    </source>
</evidence>
<keyword evidence="4" id="KW-0677">Repeat</keyword>
<sequence length="1180" mass="134221">MQDEIDEVLRLIAQPIKCRNKLISGENKFVLNSSLLYKLNKILDIVENDSVDIILTESQRKALELFLRIINIIPKLEVSQRSAESFDSVIDLRKFKRLRYLELIRVCLDNTIGIDKLKTQLETFICNRSTKYLDVIFKQKKLQWAELKCLNLRHSQLSEISQDFFRHMPWIQNLDLSYNKLTSIDGLHSLDHLQCLNISFNNLERCPSLSKEVENKLEVLILSNNHITTLSGFQTLTSLKTLDLSSNWISKKSELLFLTSLKNLACFNIYENPISSLKYHRIYVSASLAKTVNSDKFLLDHQQLSSREKSLIGEKWCSDSQSCGINPNRSSSTLNTLITDETPPEPKKVNKGQRSNKKLSKPREVVILDISEGLQRETKPITTKETDFKPIETNVSEDNLITTSDKEDALMKQLSEINIVIDDPQLNVNLMDKNEVFETVQENNSETSKILISATIHAHDVIEETDPTIEGEDTVIVTSSGKSNELLETKLEENHENITERITEPEESFEKSTILDNETESSNDNYSDSNAPLIHNENENSNTAYQSSDSLSEDSNGFSDTEDEVLWQVQRKDNVTGAFHNIILVLLDDELKERSTSNHHVIAHWPLSSVQSCTKTKSDPVIVEIEFDTLKKDKRSRTYIMEYADAQVLLKKMYSILETRPLSDMNQRTYKCIKCTALFVHDIPIPSAFRAKGSLISCTVCSSTLVVEVEEPRLPEPKITPLPVVSHSSSQSSIGKGSIKAEETASKDWKTKWSAASLEPSRYERKFSNQKYESDIEVISNPSQSSIEVLDEHSRSTTPRRKISFEEKQNLNTSALPQLATVIEINSQFANLTESSSSGSLTESVITAYEALNINRKRFSDEEVLTEEESSPDSEPHPPDTIEEVIPTSIWKNESDVYSYVDFMDVDARVKLYLYQMLFEDDNEGLLMIARCHLWKTGGSDYDGCVVISNLKIYFLSHSRTNFKEDTCDWLSKFDCYNLKDVKEIAPLLWQQGARIQIKHICYLALLMDKNRNQNFFKHLIGLSLEGIKIQNNWNNSSELALQQSILSSNSIDKSLDPTVNYFTICLSISILKDDVEDEILRLGALVLTSGEFHLIPGELSWLAVPSVPSVVSSQEMSSLIEVERRQQLVNLHFLDEKAALEEVWSLKCTCDSQVSSIIDAIRSPWEQLFSVNLDVKNIS</sequence>
<dbReference type="Pfam" id="PF12799">
    <property type="entry name" value="LRR_4"/>
    <property type="match status" value="1"/>
</dbReference>
<dbReference type="GO" id="GO:0005737">
    <property type="term" value="C:cytoplasm"/>
    <property type="evidence" value="ECO:0007669"/>
    <property type="project" value="UniProtKB-SubCell"/>
</dbReference>
<evidence type="ECO:0000313" key="8">
    <source>
        <dbReference type="Proteomes" id="UP001152798"/>
    </source>
</evidence>
<keyword evidence="8" id="KW-1185">Reference proteome</keyword>
<feature type="domain" description="STK11-interacting protein C-terminal PH" evidence="6">
    <location>
        <begin position="1117"/>
        <end position="1175"/>
    </location>
</feature>
<gene>
    <name evidence="7" type="ORF">NEZAVI_LOCUS9143</name>
</gene>
<feature type="region of interest" description="Disordered" evidence="5">
    <location>
        <begin position="486"/>
        <end position="559"/>
    </location>
</feature>
<feature type="region of interest" description="Disordered" evidence="5">
    <location>
        <begin position="862"/>
        <end position="882"/>
    </location>
</feature>
<dbReference type="Pfam" id="PF25624">
    <property type="entry name" value="PH_S11IP_C"/>
    <property type="match status" value="1"/>
</dbReference>
<feature type="compositionally biased region" description="Basic and acidic residues" evidence="5">
    <location>
        <begin position="486"/>
        <end position="510"/>
    </location>
</feature>
<organism evidence="7 8">
    <name type="scientific">Nezara viridula</name>
    <name type="common">Southern green stink bug</name>
    <name type="synonym">Cimex viridulus</name>
    <dbReference type="NCBI Taxonomy" id="85310"/>
    <lineage>
        <taxon>Eukaryota</taxon>
        <taxon>Metazoa</taxon>
        <taxon>Ecdysozoa</taxon>
        <taxon>Arthropoda</taxon>
        <taxon>Hexapoda</taxon>
        <taxon>Insecta</taxon>
        <taxon>Pterygota</taxon>
        <taxon>Neoptera</taxon>
        <taxon>Paraneoptera</taxon>
        <taxon>Hemiptera</taxon>
        <taxon>Heteroptera</taxon>
        <taxon>Panheteroptera</taxon>
        <taxon>Pentatomomorpha</taxon>
        <taxon>Pentatomoidea</taxon>
        <taxon>Pentatomidae</taxon>
        <taxon>Pentatominae</taxon>
        <taxon>Nezara</taxon>
    </lineage>
</organism>
<name>A0A9P0MQX0_NEZVI</name>
<proteinExistence type="predicted"/>
<dbReference type="Pfam" id="PF13855">
    <property type="entry name" value="LRR_8"/>
    <property type="match status" value="1"/>
</dbReference>
<dbReference type="OrthoDB" id="7451790at2759"/>
<dbReference type="InterPro" id="IPR025875">
    <property type="entry name" value="Leu-rich_rpt_4"/>
</dbReference>
<keyword evidence="3" id="KW-0433">Leucine-rich repeat</keyword>
<dbReference type="InterPro" id="IPR001611">
    <property type="entry name" value="Leu-rich_rpt"/>
</dbReference>
<evidence type="ECO:0000313" key="7">
    <source>
        <dbReference type="EMBL" id="CAH1399761.1"/>
    </source>
</evidence>